<feature type="compositionally biased region" description="Polar residues" evidence="1">
    <location>
        <begin position="7"/>
        <end position="21"/>
    </location>
</feature>
<evidence type="ECO:0000313" key="2">
    <source>
        <dbReference type="EMBL" id="CAI9562446.1"/>
    </source>
</evidence>
<reference evidence="2" key="1">
    <citation type="submission" date="2023-05" db="EMBL/GenBank/DDBJ databases">
        <authorList>
            <person name="Stuckert A."/>
        </authorList>
    </citation>
    <scope>NUCLEOTIDE SEQUENCE</scope>
</reference>
<evidence type="ECO:0000313" key="3">
    <source>
        <dbReference type="Proteomes" id="UP001162483"/>
    </source>
</evidence>
<keyword evidence="3" id="KW-1185">Reference proteome</keyword>
<proteinExistence type="predicted"/>
<sequence>APDLAGRSSSNGGHGLSSRTSGPPGREAGVGPLRRGDWHRATRPEVSGRRDPQGGAATQSRGRAPGPPGGATGLGPSGGAAGAGP</sequence>
<protein>
    <submittedName>
        <fullName evidence="2">Uncharacterized protein</fullName>
    </submittedName>
</protein>
<organism evidence="2 3">
    <name type="scientific">Staurois parvus</name>
    <dbReference type="NCBI Taxonomy" id="386267"/>
    <lineage>
        <taxon>Eukaryota</taxon>
        <taxon>Metazoa</taxon>
        <taxon>Chordata</taxon>
        <taxon>Craniata</taxon>
        <taxon>Vertebrata</taxon>
        <taxon>Euteleostomi</taxon>
        <taxon>Amphibia</taxon>
        <taxon>Batrachia</taxon>
        <taxon>Anura</taxon>
        <taxon>Neobatrachia</taxon>
        <taxon>Ranoidea</taxon>
        <taxon>Ranidae</taxon>
        <taxon>Staurois</taxon>
    </lineage>
</organism>
<feature type="non-terminal residue" evidence="2">
    <location>
        <position position="85"/>
    </location>
</feature>
<gene>
    <name evidence="2" type="ORF">SPARVUS_LOCUS5610702</name>
</gene>
<feature type="compositionally biased region" description="Gly residues" evidence="1">
    <location>
        <begin position="69"/>
        <end position="85"/>
    </location>
</feature>
<name>A0ABN9CSG4_9NEOB</name>
<feature type="region of interest" description="Disordered" evidence="1">
    <location>
        <begin position="1"/>
        <end position="85"/>
    </location>
</feature>
<feature type="compositionally biased region" description="Basic and acidic residues" evidence="1">
    <location>
        <begin position="34"/>
        <end position="52"/>
    </location>
</feature>
<accession>A0ABN9CSG4</accession>
<evidence type="ECO:0000256" key="1">
    <source>
        <dbReference type="SAM" id="MobiDB-lite"/>
    </source>
</evidence>
<dbReference type="EMBL" id="CATNWA010011875">
    <property type="protein sequence ID" value="CAI9562446.1"/>
    <property type="molecule type" value="Genomic_DNA"/>
</dbReference>
<comment type="caution">
    <text evidence="2">The sequence shown here is derived from an EMBL/GenBank/DDBJ whole genome shotgun (WGS) entry which is preliminary data.</text>
</comment>
<feature type="non-terminal residue" evidence="2">
    <location>
        <position position="1"/>
    </location>
</feature>
<dbReference type="Proteomes" id="UP001162483">
    <property type="component" value="Unassembled WGS sequence"/>
</dbReference>